<evidence type="ECO:0000256" key="7">
    <source>
        <dbReference type="ARBA" id="ARBA00049486"/>
    </source>
</evidence>
<name>A0A1F6TGR4_9PROT</name>
<dbReference type="EC" id="2.3.1.30" evidence="2"/>
<protein>
    <recommendedName>
        <fullName evidence="2">serine O-acetyltransferase</fullName>
        <ecNumber evidence="2">2.3.1.30</ecNumber>
    </recommendedName>
</protein>
<evidence type="ECO:0000256" key="3">
    <source>
        <dbReference type="ARBA" id="ARBA00022605"/>
    </source>
</evidence>
<keyword evidence="5" id="KW-0677">Repeat</keyword>
<dbReference type="NCBIfam" id="TIGR01172">
    <property type="entry name" value="cysE"/>
    <property type="match status" value="1"/>
</dbReference>
<evidence type="ECO:0000313" key="9">
    <source>
        <dbReference type="Proteomes" id="UP000179344"/>
    </source>
</evidence>
<evidence type="ECO:0000256" key="5">
    <source>
        <dbReference type="ARBA" id="ARBA00022737"/>
    </source>
</evidence>
<sequence length="263" mass="28469">MFKGLREYIDSVFQRDPAARSTLEVLTAYPGVHALALHRVSHRLWSWRLKWLARMLAQLGRWLTGVEIHPAAKIGRRFFIDHGMGVVIGETAEIGDDCTLYHGVTLGGTTWKKEKRHPTLGDNIVVGAGAKILGPIQIGDNARIGSNSVVVKDIPPGATVVGIPGRVVTPRDDSRSKQRAAMAEKLGFDAYGLTPQMPDPVAHAIDLMLDHMHLVDQKLKILSNALGKANIKVNLDLPELDVNNLENSASDTTAGGSGGSPKE</sequence>
<comment type="caution">
    <text evidence="8">The sequence shown here is derived from an EMBL/GenBank/DDBJ whole genome shotgun (WGS) entry which is preliminary data.</text>
</comment>
<organism evidence="8 9">
    <name type="scientific">Candidatus Muproteobacteria bacterium RBG_16_65_31</name>
    <dbReference type="NCBI Taxonomy" id="1817759"/>
    <lineage>
        <taxon>Bacteria</taxon>
        <taxon>Pseudomonadati</taxon>
        <taxon>Pseudomonadota</taxon>
        <taxon>Candidatus Muproteobacteria</taxon>
    </lineage>
</organism>
<dbReference type="PROSITE" id="PS00101">
    <property type="entry name" value="HEXAPEP_TRANSFERASES"/>
    <property type="match status" value="1"/>
</dbReference>
<comment type="catalytic activity">
    <reaction evidence="7">
        <text>L-serine + acetyl-CoA = O-acetyl-L-serine + CoA</text>
        <dbReference type="Rhea" id="RHEA:24560"/>
        <dbReference type="ChEBI" id="CHEBI:33384"/>
        <dbReference type="ChEBI" id="CHEBI:57287"/>
        <dbReference type="ChEBI" id="CHEBI:57288"/>
        <dbReference type="ChEBI" id="CHEBI:58340"/>
        <dbReference type="EC" id="2.3.1.30"/>
    </reaction>
</comment>
<evidence type="ECO:0000256" key="4">
    <source>
        <dbReference type="ARBA" id="ARBA00022679"/>
    </source>
</evidence>
<dbReference type="Proteomes" id="UP000179344">
    <property type="component" value="Unassembled WGS sequence"/>
</dbReference>
<keyword evidence="6" id="KW-0012">Acyltransferase</keyword>
<dbReference type="EMBL" id="MFST01000053">
    <property type="protein sequence ID" value="OGI44327.1"/>
    <property type="molecule type" value="Genomic_DNA"/>
</dbReference>
<dbReference type="AlphaFoldDB" id="A0A1F6TGR4"/>
<dbReference type="PANTHER" id="PTHR42811">
    <property type="entry name" value="SERINE ACETYLTRANSFERASE"/>
    <property type="match status" value="1"/>
</dbReference>
<evidence type="ECO:0000313" key="8">
    <source>
        <dbReference type="EMBL" id="OGI44327.1"/>
    </source>
</evidence>
<dbReference type="InterPro" id="IPR018357">
    <property type="entry name" value="Hexapep_transf_CS"/>
</dbReference>
<dbReference type="Gene3D" id="1.10.3130.10">
    <property type="entry name" value="serine acetyltransferase, domain 1"/>
    <property type="match status" value="1"/>
</dbReference>
<dbReference type="GO" id="GO:0005737">
    <property type="term" value="C:cytoplasm"/>
    <property type="evidence" value="ECO:0007669"/>
    <property type="project" value="InterPro"/>
</dbReference>
<evidence type="ECO:0000256" key="1">
    <source>
        <dbReference type="ARBA" id="ARBA00007274"/>
    </source>
</evidence>
<dbReference type="CDD" id="cd03354">
    <property type="entry name" value="LbH_SAT"/>
    <property type="match status" value="1"/>
</dbReference>
<gene>
    <name evidence="8" type="ORF">A2V92_05515</name>
</gene>
<dbReference type="SUPFAM" id="SSF51161">
    <property type="entry name" value="Trimeric LpxA-like enzymes"/>
    <property type="match status" value="1"/>
</dbReference>
<dbReference type="FunFam" id="2.160.10.10:FF:000007">
    <property type="entry name" value="Serine acetyltransferase"/>
    <property type="match status" value="1"/>
</dbReference>
<dbReference type="InterPro" id="IPR042122">
    <property type="entry name" value="Ser_AcTrfase_N_sf"/>
</dbReference>
<dbReference type="GO" id="GO:0006535">
    <property type="term" value="P:cysteine biosynthetic process from serine"/>
    <property type="evidence" value="ECO:0007669"/>
    <property type="project" value="InterPro"/>
</dbReference>
<dbReference type="InterPro" id="IPR045304">
    <property type="entry name" value="LbH_SAT"/>
</dbReference>
<comment type="similarity">
    <text evidence="1">Belongs to the transferase hexapeptide repeat family.</text>
</comment>
<accession>A0A1F6TGR4</accession>
<dbReference type="InterPro" id="IPR005881">
    <property type="entry name" value="Ser_O-AcTrfase"/>
</dbReference>
<dbReference type="InterPro" id="IPR053376">
    <property type="entry name" value="Serine_acetyltransferase"/>
</dbReference>
<dbReference type="Pfam" id="PF00132">
    <property type="entry name" value="Hexapep"/>
    <property type="match status" value="1"/>
</dbReference>
<dbReference type="InterPro" id="IPR011004">
    <property type="entry name" value="Trimer_LpxA-like_sf"/>
</dbReference>
<dbReference type="GO" id="GO:0009001">
    <property type="term" value="F:serine O-acetyltransferase activity"/>
    <property type="evidence" value="ECO:0007669"/>
    <property type="project" value="UniProtKB-EC"/>
</dbReference>
<evidence type="ECO:0000256" key="2">
    <source>
        <dbReference type="ARBA" id="ARBA00013266"/>
    </source>
</evidence>
<keyword evidence="3" id="KW-0028">Amino-acid biosynthesis</keyword>
<evidence type="ECO:0000256" key="6">
    <source>
        <dbReference type="ARBA" id="ARBA00023315"/>
    </source>
</evidence>
<reference evidence="8 9" key="1">
    <citation type="journal article" date="2016" name="Nat. Commun.">
        <title>Thousands of microbial genomes shed light on interconnected biogeochemical processes in an aquifer system.</title>
        <authorList>
            <person name="Anantharaman K."/>
            <person name="Brown C.T."/>
            <person name="Hug L.A."/>
            <person name="Sharon I."/>
            <person name="Castelle C.J."/>
            <person name="Probst A.J."/>
            <person name="Thomas B.C."/>
            <person name="Singh A."/>
            <person name="Wilkins M.J."/>
            <person name="Karaoz U."/>
            <person name="Brodie E.L."/>
            <person name="Williams K.H."/>
            <person name="Hubbard S.S."/>
            <person name="Banfield J.F."/>
        </authorList>
    </citation>
    <scope>NUCLEOTIDE SEQUENCE [LARGE SCALE GENOMIC DNA]</scope>
</reference>
<keyword evidence="4 8" id="KW-0808">Transferase</keyword>
<dbReference type="NCBIfam" id="NF041874">
    <property type="entry name" value="EPS_EpsC"/>
    <property type="match status" value="1"/>
</dbReference>
<dbReference type="InterPro" id="IPR001451">
    <property type="entry name" value="Hexapep"/>
</dbReference>
<proteinExistence type="inferred from homology"/>
<dbReference type="Gene3D" id="2.160.10.10">
    <property type="entry name" value="Hexapeptide repeat proteins"/>
    <property type="match status" value="1"/>
</dbReference>